<dbReference type="Proteomes" id="UP000244811">
    <property type="component" value="Chromosome 2"/>
</dbReference>
<comment type="similarity">
    <text evidence="8">Belongs to the peptidase S16 family.</text>
</comment>
<dbReference type="Gene3D" id="1.10.8.60">
    <property type="match status" value="1"/>
</dbReference>
<reference evidence="12" key="1">
    <citation type="submission" date="2022-07" db="EMBL/GenBank/DDBJ databases">
        <title>Evaluation of T. orientalis genome assembly methods using nanopore sequencing and analysis of variation between genomes.</title>
        <authorList>
            <person name="Yam J."/>
            <person name="Micallef M.L."/>
            <person name="Liu M."/>
            <person name="Djordjevic S.P."/>
            <person name="Bogema D.R."/>
            <person name="Jenkins C."/>
        </authorList>
    </citation>
    <scope>NUCLEOTIDE SEQUENCE</scope>
    <source>
        <strain evidence="12">Goon Nure</strain>
    </source>
</reference>
<feature type="region of interest" description="Disordered" evidence="9">
    <location>
        <begin position="605"/>
        <end position="642"/>
    </location>
</feature>
<feature type="domain" description="Lon proteolytic" evidence="10">
    <location>
        <begin position="957"/>
        <end position="1179"/>
    </location>
</feature>
<dbReference type="PROSITE" id="PS51787">
    <property type="entry name" value="LON_N"/>
    <property type="match status" value="1"/>
</dbReference>
<sequence length="1179" mass="131681">MLQITCLGLYKGRSLISRCIPYSRKGSLGNRRYTMIPVQNSINRLDLLSVNCHSFSRLLVDRSYSTKGGDKNSKFDKNLSDLENVDDEDNNVDINDEFIDNEPELLDGKSRVFDAGKKNKLVKKPSEIIIDIVTKGKQKFGRQAQGGKIRRRPIPLENHDDVSDLSEQSQEKGVPSSNELMSRNDDDNDKEDDDPDKEDIKPMNSEDLVLTQITLPVVHIPNSKRVHALPALGLYRKPAFPGFYQVLQVQDQNVIKCLSNVKQNSGHDYIGGFMTKTDPTGISNNSGTMNNQLNSAPVLRDDAGSVKSHTDLHIYGTLLQIITITPNFNFQGGQVILMPHKRIKMTGIHSEPSENNPLFRVAVEYVEDTPKHFEDSSVTKALHLEIMATVKELIKTSNFYKEQFDQIIRFYNLDYPTRLADLIAGISLAKRDQLQNILAELNIDKRLTMVLEITKKDLEFARIQNDVNLQLEEKLSKDQRRYILTEQMKMIKKELGMDSDDKTNIIEQFEKMYKNVEAFMSDESRVSYYSGINRLKHLESNSAEFGVWRSYMEWLLYLPWGKYTVESRDIHKAKQILDSHHFGLNDVKTRLLEFMATNILKGDLKGTTNPKTESANLNHTSSQSSGTKNKDKESGKEKKDNKNEHGKIICLIGPPGVGKTSIAIAMAESLNRKLYRFSLGGMFDIAEIKGHRRTYVGSLPGKFVQALKYTNTLNPLIILDEIDKLGRDTRGDPASALLEALDPSQNMNFRDYYLDIPIDLSQVLFVCTANSTDTIPAPLLDRMELINIPGYLPEEKMMICKHFLIPTSMKATGLSAELIKIEDAAVDKIIKQYSREAGVRNLLKCIEKIHRKVALNLVMSNTPKSSISEESGDDKDTVATVSDVSATVTTSCTTMSTDVNKASNTAMNGNTANNGSTSAISVESIKNNSGLTVVTEDDVITYLGVPIYNKESFHPYPLPYGVVMGLAWTNAGGATMYVEAHGQMMDKYGNLIEPNRSKDGEDQGAEDSADGDRKSDHYDGQERELKGKGSLKITGHLGNVMTESAQIALTYCKTFIRKHQPKNIFLDEADIHIHVPEGATPKDGPSGGITMACALISIAAKKRLKPSLAMTGELTISGKILRIGGIKEKLIAAIREDVDTVILPMANKPDFDELDNSIKDKVKVVFVNVFDDVYESAFE</sequence>
<dbReference type="EMBL" id="CP056071">
    <property type="protein sequence ID" value="UKK02126.2"/>
    <property type="molecule type" value="Genomic_DNA"/>
</dbReference>
<feature type="active site" evidence="8">
    <location>
        <position position="1129"/>
    </location>
</feature>
<dbReference type="InterPro" id="IPR004815">
    <property type="entry name" value="Lon_bac/euk-typ"/>
</dbReference>
<evidence type="ECO:0000256" key="5">
    <source>
        <dbReference type="ARBA" id="ARBA00022840"/>
    </source>
</evidence>
<dbReference type="InterPro" id="IPR027417">
    <property type="entry name" value="P-loop_NTPase"/>
</dbReference>
<dbReference type="InterPro" id="IPR003959">
    <property type="entry name" value="ATPase_AAA_core"/>
</dbReference>
<organism evidence="12 13">
    <name type="scientific">Theileria orientalis</name>
    <dbReference type="NCBI Taxonomy" id="68886"/>
    <lineage>
        <taxon>Eukaryota</taxon>
        <taxon>Sar</taxon>
        <taxon>Alveolata</taxon>
        <taxon>Apicomplexa</taxon>
        <taxon>Aconoidasida</taxon>
        <taxon>Piroplasmida</taxon>
        <taxon>Theileriidae</taxon>
        <taxon>Theileria</taxon>
    </lineage>
</organism>
<keyword evidence="5" id="KW-0067">ATP-binding</keyword>
<dbReference type="InterPro" id="IPR015947">
    <property type="entry name" value="PUA-like_sf"/>
</dbReference>
<dbReference type="Gene3D" id="3.40.50.300">
    <property type="entry name" value="P-loop containing nucleotide triphosphate hydrolases"/>
    <property type="match status" value="1"/>
</dbReference>
<dbReference type="PROSITE" id="PS51786">
    <property type="entry name" value="LON_PROTEOLYTIC"/>
    <property type="match status" value="1"/>
</dbReference>
<dbReference type="Gene3D" id="1.20.5.5270">
    <property type="match status" value="1"/>
</dbReference>
<feature type="region of interest" description="Disordered" evidence="9">
    <location>
        <begin position="990"/>
        <end position="1025"/>
    </location>
</feature>
<keyword evidence="4 8" id="KW-0720">Serine protease</keyword>
<dbReference type="SMART" id="SM00464">
    <property type="entry name" value="LON"/>
    <property type="match status" value="1"/>
</dbReference>
<protein>
    <recommendedName>
        <fullName evidence="7">endopeptidase La</fullName>
        <ecNumber evidence="7">3.4.21.53</ecNumber>
    </recommendedName>
</protein>
<comment type="catalytic activity">
    <reaction evidence="6">
        <text>Hydrolysis of proteins in presence of ATP.</text>
        <dbReference type="EC" id="3.4.21.53"/>
    </reaction>
</comment>
<keyword evidence="3 8" id="KW-0378">Hydrolase</keyword>
<dbReference type="InterPro" id="IPR008269">
    <property type="entry name" value="Lon_proteolytic"/>
</dbReference>
<dbReference type="Pfam" id="PF05362">
    <property type="entry name" value="Lon_C"/>
    <property type="match status" value="2"/>
</dbReference>
<name>A0A976MD13_THEOR</name>
<dbReference type="SUPFAM" id="SSF54211">
    <property type="entry name" value="Ribosomal protein S5 domain 2-like"/>
    <property type="match status" value="1"/>
</dbReference>
<evidence type="ECO:0000256" key="2">
    <source>
        <dbReference type="ARBA" id="ARBA00022741"/>
    </source>
</evidence>
<feature type="compositionally biased region" description="Basic and acidic residues" evidence="9">
    <location>
        <begin position="1010"/>
        <end position="1025"/>
    </location>
</feature>
<dbReference type="Pfam" id="PF02190">
    <property type="entry name" value="LON_substr_bdg"/>
    <property type="match status" value="1"/>
</dbReference>
<evidence type="ECO:0000256" key="7">
    <source>
        <dbReference type="ARBA" id="ARBA00066743"/>
    </source>
</evidence>
<dbReference type="Gene3D" id="1.20.58.1480">
    <property type="match status" value="1"/>
</dbReference>
<dbReference type="FunFam" id="3.40.50.300:FF:000021">
    <property type="entry name" value="Lon protease homolog"/>
    <property type="match status" value="1"/>
</dbReference>
<dbReference type="GO" id="GO:0005524">
    <property type="term" value="F:ATP binding"/>
    <property type="evidence" value="ECO:0007669"/>
    <property type="project" value="UniProtKB-KW"/>
</dbReference>
<dbReference type="PANTHER" id="PTHR43718">
    <property type="entry name" value="LON PROTEASE"/>
    <property type="match status" value="1"/>
</dbReference>
<dbReference type="InterPro" id="IPR003111">
    <property type="entry name" value="Lon_prtase_N"/>
</dbReference>
<evidence type="ECO:0000256" key="8">
    <source>
        <dbReference type="PROSITE-ProRule" id="PRU01122"/>
    </source>
</evidence>
<keyword evidence="1 8" id="KW-0645">Protease</keyword>
<evidence type="ECO:0000259" key="10">
    <source>
        <dbReference type="PROSITE" id="PS51786"/>
    </source>
</evidence>
<dbReference type="PANTHER" id="PTHR43718:SF2">
    <property type="entry name" value="LON PROTEASE HOMOLOG, MITOCHONDRIAL"/>
    <property type="match status" value="1"/>
</dbReference>
<evidence type="ECO:0000259" key="11">
    <source>
        <dbReference type="PROSITE" id="PS51787"/>
    </source>
</evidence>
<dbReference type="GO" id="GO:0016887">
    <property type="term" value="F:ATP hydrolysis activity"/>
    <property type="evidence" value="ECO:0007669"/>
    <property type="project" value="InterPro"/>
</dbReference>
<feature type="domain" description="Lon N-terminal" evidence="11">
    <location>
        <begin position="229"/>
        <end position="458"/>
    </location>
</feature>
<dbReference type="GO" id="GO:0003697">
    <property type="term" value="F:single-stranded DNA binding"/>
    <property type="evidence" value="ECO:0007669"/>
    <property type="project" value="TreeGrafter"/>
</dbReference>
<evidence type="ECO:0000256" key="6">
    <source>
        <dbReference type="ARBA" id="ARBA00050665"/>
    </source>
</evidence>
<feature type="compositionally biased region" description="Basic and acidic residues" evidence="9">
    <location>
        <begin position="628"/>
        <end position="642"/>
    </location>
</feature>
<gene>
    <name evidence="12" type="ORF">MACK_001481</name>
</gene>
<dbReference type="GO" id="GO:0004176">
    <property type="term" value="F:ATP-dependent peptidase activity"/>
    <property type="evidence" value="ECO:0007669"/>
    <property type="project" value="UniProtKB-UniRule"/>
</dbReference>
<dbReference type="Pfam" id="PF00004">
    <property type="entry name" value="AAA"/>
    <property type="match status" value="1"/>
</dbReference>
<feature type="compositionally biased region" description="Acidic residues" evidence="9">
    <location>
        <begin position="186"/>
        <end position="197"/>
    </location>
</feature>
<dbReference type="InterPro" id="IPR014721">
    <property type="entry name" value="Ribsml_uS5_D2-typ_fold_subgr"/>
</dbReference>
<dbReference type="CDD" id="cd19500">
    <property type="entry name" value="RecA-like_Lon"/>
    <property type="match status" value="1"/>
</dbReference>
<dbReference type="InterPro" id="IPR003593">
    <property type="entry name" value="AAA+_ATPase"/>
</dbReference>
<dbReference type="GO" id="GO:0004252">
    <property type="term" value="F:serine-type endopeptidase activity"/>
    <property type="evidence" value="ECO:0007669"/>
    <property type="project" value="UniProtKB-UniRule"/>
</dbReference>
<dbReference type="GO" id="GO:0007005">
    <property type="term" value="P:mitochondrion organization"/>
    <property type="evidence" value="ECO:0007669"/>
    <property type="project" value="TreeGrafter"/>
</dbReference>
<evidence type="ECO:0000256" key="1">
    <source>
        <dbReference type="ARBA" id="ARBA00022670"/>
    </source>
</evidence>
<dbReference type="Pfam" id="PF22667">
    <property type="entry name" value="Lon_lid"/>
    <property type="match status" value="1"/>
</dbReference>
<dbReference type="SUPFAM" id="SSF88697">
    <property type="entry name" value="PUA domain-like"/>
    <property type="match status" value="1"/>
</dbReference>
<dbReference type="SMART" id="SM00382">
    <property type="entry name" value="AAA"/>
    <property type="match status" value="1"/>
</dbReference>
<evidence type="ECO:0000313" key="12">
    <source>
        <dbReference type="EMBL" id="UKK02126.2"/>
    </source>
</evidence>
<feature type="active site" evidence="8">
    <location>
        <position position="1086"/>
    </location>
</feature>
<dbReference type="NCBIfam" id="TIGR00763">
    <property type="entry name" value="lon"/>
    <property type="match status" value="1"/>
</dbReference>
<evidence type="ECO:0000256" key="9">
    <source>
        <dbReference type="SAM" id="MobiDB-lite"/>
    </source>
</evidence>
<feature type="compositionally biased region" description="Polar residues" evidence="9">
    <location>
        <begin position="606"/>
        <end position="627"/>
    </location>
</feature>
<dbReference type="Gene3D" id="3.30.230.10">
    <property type="match status" value="1"/>
</dbReference>
<evidence type="ECO:0000256" key="4">
    <source>
        <dbReference type="ARBA" id="ARBA00022825"/>
    </source>
</evidence>
<dbReference type="GO" id="GO:0005759">
    <property type="term" value="C:mitochondrial matrix"/>
    <property type="evidence" value="ECO:0007669"/>
    <property type="project" value="TreeGrafter"/>
</dbReference>
<accession>A0A976MD13</accession>
<dbReference type="InterPro" id="IPR020568">
    <property type="entry name" value="Ribosomal_Su5_D2-typ_SF"/>
</dbReference>
<dbReference type="GO" id="GO:0051131">
    <property type="term" value="P:chaperone-mediated protein complex assembly"/>
    <property type="evidence" value="ECO:0007669"/>
    <property type="project" value="TreeGrafter"/>
</dbReference>
<feature type="region of interest" description="Disordered" evidence="9">
    <location>
        <begin position="141"/>
        <end position="205"/>
    </location>
</feature>
<dbReference type="GO" id="GO:0006515">
    <property type="term" value="P:protein quality control for misfolded or incompletely synthesized proteins"/>
    <property type="evidence" value="ECO:0007669"/>
    <property type="project" value="TreeGrafter"/>
</dbReference>
<dbReference type="EC" id="3.4.21.53" evidence="7"/>
<evidence type="ECO:0000256" key="3">
    <source>
        <dbReference type="ARBA" id="ARBA00022801"/>
    </source>
</evidence>
<dbReference type="AlphaFoldDB" id="A0A976MD13"/>
<proteinExistence type="inferred from homology"/>
<dbReference type="InterPro" id="IPR027065">
    <property type="entry name" value="Lon_Prtase"/>
</dbReference>
<keyword evidence="2" id="KW-0547">Nucleotide-binding</keyword>
<evidence type="ECO:0000313" key="13">
    <source>
        <dbReference type="Proteomes" id="UP000244811"/>
    </source>
</evidence>
<dbReference type="InterPro" id="IPR054594">
    <property type="entry name" value="Lon_lid"/>
</dbReference>
<dbReference type="SUPFAM" id="SSF52540">
    <property type="entry name" value="P-loop containing nucleoside triphosphate hydrolases"/>
    <property type="match status" value="1"/>
</dbReference>
<dbReference type="PRINTS" id="PR00830">
    <property type="entry name" value="ENDOLAPTASE"/>
</dbReference>